<feature type="region of interest" description="Disordered" evidence="5">
    <location>
        <begin position="38"/>
        <end position="63"/>
    </location>
</feature>
<proteinExistence type="inferred from homology"/>
<sequence length="491" mass="53566">MTISLGQLVTEDAALGGALPADFLYGASTAAFQIEGSPAAEGKGPSVWDRGLHGPRPGGGAYETGDEACDSYVRWREDVSVLKAMGANSYRFSISWPRIVPDGRADTPPNQAGLAHYAAMVDALLDAGITPVVTLFHWDVPVALDDEYGGFESARIVPDFTAYARAVFAALPRVKHWITVNEPFVWASINASVLKTDWSDAKWAAYTRHTLLAHAAVVDMYRREFCDAGGGQIGITLNMDWVAPIDESKAAQQATLDLIDFWLGMYAEPMYHGRFPASCLRRFGEGPDGLYFTPAEWALVRGSNDFFGLNHYGTSYATGRPLPPSAGAAERSFGPYERVHERDGVPIGNRGEGGHPHDVPWGFGAILRHVHTHYTGPAAQTQAQGGRFPIYVTENGFAVAGEEHMSAAEVQDDVQRQNYFVGYVREMVRAVQDGVDVGGYMAWSLLDNLEWSNGFGPRFGITAVGPAPAFTRTPKDSAYMLRRVFAHLIRK</sequence>
<dbReference type="AlphaFoldDB" id="A0AAD3U0E0"/>
<gene>
    <name evidence="6" type="ORF">CspeluHIS016_0803780</name>
</gene>
<dbReference type="InterPro" id="IPR001360">
    <property type="entry name" value="Glyco_hydro_1"/>
</dbReference>
<accession>A0AAD3U0E0</accession>
<dbReference type="SUPFAM" id="SSF51445">
    <property type="entry name" value="(Trans)glycosidases"/>
    <property type="match status" value="1"/>
</dbReference>
<organism evidence="6 7">
    <name type="scientific">Cutaneotrichosporon spelunceum</name>
    <dbReference type="NCBI Taxonomy" id="1672016"/>
    <lineage>
        <taxon>Eukaryota</taxon>
        <taxon>Fungi</taxon>
        <taxon>Dikarya</taxon>
        <taxon>Basidiomycota</taxon>
        <taxon>Agaricomycotina</taxon>
        <taxon>Tremellomycetes</taxon>
        <taxon>Trichosporonales</taxon>
        <taxon>Trichosporonaceae</taxon>
        <taxon>Cutaneotrichosporon</taxon>
    </lineage>
</organism>
<dbReference type="GO" id="GO:0005975">
    <property type="term" value="P:carbohydrate metabolic process"/>
    <property type="evidence" value="ECO:0007669"/>
    <property type="project" value="InterPro"/>
</dbReference>
<evidence type="ECO:0000256" key="4">
    <source>
        <dbReference type="RuleBase" id="RU003690"/>
    </source>
</evidence>
<reference evidence="6" key="1">
    <citation type="journal article" date="2023" name="BMC Genomics">
        <title>Chromosome-level genome assemblies of Cutaneotrichosporon spp. (Trichosporonales, Basidiomycota) reveal imbalanced evolution between nucleotide sequences and chromosome synteny.</title>
        <authorList>
            <person name="Kobayashi Y."/>
            <person name="Kayamori A."/>
            <person name="Aoki K."/>
            <person name="Shiwa Y."/>
            <person name="Matsutani M."/>
            <person name="Fujita N."/>
            <person name="Sugita T."/>
            <person name="Iwasaki W."/>
            <person name="Tanaka N."/>
            <person name="Takashima M."/>
        </authorList>
    </citation>
    <scope>NUCLEOTIDE SEQUENCE</scope>
    <source>
        <strain evidence="6">HIS016</strain>
    </source>
</reference>
<evidence type="ECO:0000256" key="5">
    <source>
        <dbReference type="SAM" id="MobiDB-lite"/>
    </source>
</evidence>
<dbReference type="PRINTS" id="PR00131">
    <property type="entry name" value="GLHYDRLASE1"/>
</dbReference>
<dbReference type="PANTHER" id="PTHR10353">
    <property type="entry name" value="GLYCOSYL HYDROLASE"/>
    <property type="match status" value="1"/>
</dbReference>
<keyword evidence="7" id="KW-1185">Reference proteome</keyword>
<keyword evidence="3" id="KW-0326">Glycosidase</keyword>
<evidence type="ECO:0000313" key="7">
    <source>
        <dbReference type="Proteomes" id="UP001222932"/>
    </source>
</evidence>
<evidence type="ECO:0008006" key="8">
    <source>
        <dbReference type="Google" id="ProtNLM"/>
    </source>
</evidence>
<evidence type="ECO:0000313" key="6">
    <source>
        <dbReference type="EMBL" id="GMK59772.1"/>
    </source>
</evidence>
<protein>
    <recommendedName>
        <fullName evidence="8">Beta-glucosidase</fullName>
    </recommendedName>
</protein>
<dbReference type="EMBL" id="BTCM01000008">
    <property type="protein sequence ID" value="GMK59772.1"/>
    <property type="molecule type" value="Genomic_DNA"/>
</dbReference>
<dbReference type="PROSITE" id="PS00653">
    <property type="entry name" value="GLYCOSYL_HYDROL_F1_2"/>
    <property type="match status" value="1"/>
</dbReference>
<dbReference type="Pfam" id="PF00232">
    <property type="entry name" value="Glyco_hydro_1"/>
    <property type="match status" value="1"/>
</dbReference>
<dbReference type="InterPro" id="IPR017853">
    <property type="entry name" value="GH"/>
</dbReference>
<comment type="caution">
    <text evidence="6">The sequence shown here is derived from an EMBL/GenBank/DDBJ whole genome shotgun (WGS) entry which is preliminary data.</text>
</comment>
<keyword evidence="2" id="KW-0378">Hydrolase</keyword>
<comment type="similarity">
    <text evidence="1 4">Belongs to the glycosyl hydrolase 1 family.</text>
</comment>
<reference evidence="6" key="2">
    <citation type="submission" date="2023-06" db="EMBL/GenBank/DDBJ databases">
        <authorList>
            <person name="Kobayashi Y."/>
            <person name="Kayamori A."/>
            <person name="Aoki K."/>
            <person name="Shiwa Y."/>
            <person name="Fujita N."/>
            <person name="Sugita T."/>
            <person name="Iwasaki W."/>
            <person name="Tanaka N."/>
            <person name="Takashima M."/>
        </authorList>
    </citation>
    <scope>NUCLEOTIDE SEQUENCE</scope>
    <source>
        <strain evidence="6">HIS016</strain>
    </source>
</reference>
<dbReference type="InterPro" id="IPR033132">
    <property type="entry name" value="GH_1_N_CS"/>
</dbReference>
<evidence type="ECO:0000256" key="3">
    <source>
        <dbReference type="ARBA" id="ARBA00023295"/>
    </source>
</evidence>
<dbReference type="GO" id="GO:0008422">
    <property type="term" value="F:beta-glucosidase activity"/>
    <property type="evidence" value="ECO:0007669"/>
    <property type="project" value="TreeGrafter"/>
</dbReference>
<name>A0AAD3U0E0_9TREE</name>
<dbReference type="PANTHER" id="PTHR10353:SF36">
    <property type="entry name" value="LP05116P"/>
    <property type="match status" value="1"/>
</dbReference>
<evidence type="ECO:0000256" key="1">
    <source>
        <dbReference type="ARBA" id="ARBA00010838"/>
    </source>
</evidence>
<evidence type="ECO:0000256" key="2">
    <source>
        <dbReference type="ARBA" id="ARBA00022801"/>
    </source>
</evidence>
<dbReference type="Proteomes" id="UP001222932">
    <property type="component" value="Unassembled WGS sequence"/>
</dbReference>
<dbReference type="Gene3D" id="3.20.20.80">
    <property type="entry name" value="Glycosidases"/>
    <property type="match status" value="1"/>
</dbReference>